<reference evidence="4" key="1">
    <citation type="submission" date="2017-02" db="UniProtKB">
        <authorList>
            <consortium name="WormBaseParasite"/>
        </authorList>
    </citation>
    <scope>IDENTIFICATION</scope>
</reference>
<accession>A0A0R3WYQ7</accession>
<organism evidence="4">
    <name type="scientific">Hydatigena taeniaeformis</name>
    <name type="common">Feline tapeworm</name>
    <name type="synonym">Taenia taeniaeformis</name>
    <dbReference type="NCBI Taxonomy" id="6205"/>
    <lineage>
        <taxon>Eukaryota</taxon>
        <taxon>Metazoa</taxon>
        <taxon>Spiralia</taxon>
        <taxon>Lophotrochozoa</taxon>
        <taxon>Platyhelminthes</taxon>
        <taxon>Cestoda</taxon>
        <taxon>Eucestoda</taxon>
        <taxon>Cyclophyllidea</taxon>
        <taxon>Taeniidae</taxon>
        <taxon>Hydatigera</taxon>
    </lineage>
</organism>
<keyword evidence="1" id="KW-0175">Coiled coil</keyword>
<evidence type="ECO:0000313" key="4">
    <source>
        <dbReference type="WBParaSite" id="TTAC_0000589701-mRNA-1"/>
    </source>
</evidence>
<dbReference type="OrthoDB" id="6288589at2759"/>
<feature type="coiled-coil region" evidence="1">
    <location>
        <begin position="181"/>
        <end position="208"/>
    </location>
</feature>
<dbReference type="WBParaSite" id="TTAC_0000589701-mRNA-1">
    <property type="protein sequence ID" value="TTAC_0000589701-mRNA-1"/>
    <property type="gene ID" value="TTAC_0000589701"/>
</dbReference>
<name>A0A0R3WYQ7_HYDTA</name>
<evidence type="ECO:0000313" key="2">
    <source>
        <dbReference type="EMBL" id="VDM27881.1"/>
    </source>
</evidence>
<sequence>MITRNRGKSKSVVETLGLVKKNRRRIWRNRVLADTSKPSLPIAHEETVSGNRDCGNNLSMTPNGDGSCRCAQEAEVLCSVETTPAKWSFSSTGLGASKIDQTAFSKCEGGLGALHKVPGYDWLPPKGMHSFQLYDEVLREILEEISTAGEVFTSRRQFAKCKLRKSELNEKEEKVVYGFGEAKLKELFDKMSADLEAINEELDKEEEFLASCGLVRPGVARALRKRRLERCKQTKHKAIGRLRPNPRPRRFSDMVNPNAEVAERLTGLSRNAKRVRDR</sequence>
<evidence type="ECO:0000256" key="1">
    <source>
        <dbReference type="SAM" id="Coils"/>
    </source>
</evidence>
<keyword evidence="3" id="KW-1185">Reference proteome</keyword>
<protein>
    <submittedName>
        <fullName evidence="2 4">Uncharacterized protein</fullName>
    </submittedName>
</protein>
<dbReference type="EMBL" id="UYWX01009552">
    <property type="protein sequence ID" value="VDM27881.1"/>
    <property type="molecule type" value="Genomic_DNA"/>
</dbReference>
<proteinExistence type="predicted"/>
<reference evidence="2 3" key="2">
    <citation type="submission" date="2018-11" db="EMBL/GenBank/DDBJ databases">
        <authorList>
            <consortium name="Pathogen Informatics"/>
        </authorList>
    </citation>
    <scope>NUCLEOTIDE SEQUENCE [LARGE SCALE GENOMIC DNA]</scope>
</reference>
<dbReference type="AlphaFoldDB" id="A0A0R3WYQ7"/>
<dbReference type="Proteomes" id="UP000274429">
    <property type="component" value="Unassembled WGS sequence"/>
</dbReference>
<gene>
    <name evidence="2" type="ORF">TTAC_LOCUS5883</name>
</gene>
<evidence type="ECO:0000313" key="3">
    <source>
        <dbReference type="Proteomes" id="UP000274429"/>
    </source>
</evidence>